<dbReference type="Pfam" id="PF08937">
    <property type="entry name" value="ThsB_TIR"/>
    <property type="match status" value="1"/>
</dbReference>
<dbReference type="EMBL" id="JANIBK010000008">
    <property type="protein sequence ID" value="MCQ8127405.1"/>
    <property type="molecule type" value="Genomic_DNA"/>
</dbReference>
<sequence>MEKLKNYDIFLTHAWRFHDDWKRFSELLDGTANVAWRNFSLPWHDPAMNPNSEVGGRFIRDFLESQIIPVHSVVLLSGVYKINSARRWFDMEVEMARKHNKPLIGIPGLGEDSVPDEVAILCDECCGWDALQLLATIDRVRELPKYL</sequence>
<dbReference type="Proteomes" id="UP001524586">
    <property type="component" value="Unassembled WGS sequence"/>
</dbReference>
<gene>
    <name evidence="2" type="ORF">NP596_02955</name>
</gene>
<feature type="domain" description="Thoeris protein ThsB TIR-like" evidence="1">
    <location>
        <begin position="18"/>
        <end position="106"/>
    </location>
</feature>
<reference evidence="2 3" key="1">
    <citation type="submission" date="2022-07" db="EMBL/GenBank/DDBJ databases">
        <title>Methylomonas rivi sp. nov., Methylomonas rosea sp. nov., Methylomonas aureus sp. nov. and Methylomonas subterranea sp. nov., four novel methanotrophs isolated from a freshwater creek and the deep terrestrial subsurface.</title>
        <authorList>
            <person name="Abin C."/>
            <person name="Sankaranarayanan K."/>
            <person name="Garner C."/>
            <person name="Sindelar R."/>
            <person name="Kotary K."/>
            <person name="Garner R."/>
            <person name="Barclay S."/>
            <person name="Lawson P."/>
            <person name="Krumholz L."/>
        </authorList>
    </citation>
    <scope>NUCLEOTIDE SEQUENCE [LARGE SCALE GENOMIC DNA]</scope>
    <source>
        <strain evidence="2 3">WSC-6</strain>
    </source>
</reference>
<dbReference type="Gene3D" id="3.40.50.9200">
    <property type="entry name" value="Hypothetical protein MTH538"/>
    <property type="match status" value="1"/>
</dbReference>
<evidence type="ECO:0000259" key="1">
    <source>
        <dbReference type="Pfam" id="PF08937"/>
    </source>
</evidence>
<dbReference type="InterPro" id="IPR015032">
    <property type="entry name" value="ThsB__TIR-like_domain"/>
</dbReference>
<proteinExistence type="predicted"/>
<dbReference type="InterPro" id="IPR036490">
    <property type="entry name" value="ThsB_TIR-like_sf"/>
</dbReference>
<keyword evidence="3" id="KW-1185">Reference proteome</keyword>
<dbReference type="SUPFAM" id="SSF52206">
    <property type="entry name" value="Hypothetical protein MTH538"/>
    <property type="match status" value="1"/>
</dbReference>
<organism evidence="2 3">
    <name type="scientific">Methylomonas rivi</name>
    <dbReference type="NCBI Taxonomy" id="2952226"/>
    <lineage>
        <taxon>Bacteria</taxon>
        <taxon>Pseudomonadati</taxon>
        <taxon>Pseudomonadota</taxon>
        <taxon>Gammaproteobacteria</taxon>
        <taxon>Methylococcales</taxon>
        <taxon>Methylococcaceae</taxon>
        <taxon>Methylomonas</taxon>
    </lineage>
</organism>
<dbReference type="RefSeq" id="WP_256613724.1">
    <property type="nucleotide sequence ID" value="NZ_JANIBK010000008.1"/>
</dbReference>
<evidence type="ECO:0000313" key="3">
    <source>
        <dbReference type="Proteomes" id="UP001524586"/>
    </source>
</evidence>
<evidence type="ECO:0000313" key="2">
    <source>
        <dbReference type="EMBL" id="MCQ8127405.1"/>
    </source>
</evidence>
<accession>A0ABT1U0Q5</accession>
<name>A0ABT1U0Q5_9GAMM</name>
<protein>
    <submittedName>
        <fullName evidence="2">TIR domain-containing protein</fullName>
    </submittedName>
</protein>
<comment type="caution">
    <text evidence="2">The sequence shown here is derived from an EMBL/GenBank/DDBJ whole genome shotgun (WGS) entry which is preliminary data.</text>
</comment>